<organism evidence="2">
    <name type="scientific">candidate division WOR-3 bacterium</name>
    <dbReference type="NCBI Taxonomy" id="2052148"/>
    <lineage>
        <taxon>Bacteria</taxon>
        <taxon>Bacteria division WOR-3</taxon>
    </lineage>
</organism>
<reference evidence="2" key="1">
    <citation type="journal article" date="2020" name="mSystems">
        <title>Genome- and Community-Level Interaction Insights into Carbon Utilization and Element Cycling Functions of Hydrothermarchaeota in Hydrothermal Sediment.</title>
        <authorList>
            <person name="Zhou Z."/>
            <person name="Liu Y."/>
            <person name="Xu W."/>
            <person name="Pan J."/>
            <person name="Luo Z.H."/>
            <person name="Li M."/>
        </authorList>
    </citation>
    <scope>NUCLEOTIDE SEQUENCE [LARGE SCALE GENOMIC DNA]</scope>
    <source>
        <strain evidence="2">SpSt-780</strain>
    </source>
</reference>
<sequence length="85" mass="9970">MGRLEIKVVTNADREDVKMRNDMLVVYIKEKPIKGRANKRLLKFLKEKTGYDVKIVRGERTNIKLIEFPCEKEKFLEGILKCSIT</sequence>
<name>A0A7C4UGL6_UNCW3</name>
<evidence type="ECO:0000256" key="1">
    <source>
        <dbReference type="ARBA" id="ARBA00010364"/>
    </source>
</evidence>
<protein>
    <submittedName>
        <fullName evidence="2">DUF167 domain-containing protein</fullName>
    </submittedName>
</protein>
<dbReference type="AlphaFoldDB" id="A0A7C4UGL6"/>
<dbReference type="Gene3D" id="3.30.1200.10">
    <property type="entry name" value="YggU-like"/>
    <property type="match status" value="1"/>
</dbReference>
<dbReference type="NCBIfam" id="TIGR00251">
    <property type="entry name" value="DUF167 family protein"/>
    <property type="match status" value="1"/>
</dbReference>
<evidence type="ECO:0000313" key="2">
    <source>
        <dbReference type="EMBL" id="HGW92018.1"/>
    </source>
</evidence>
<dbReference type="EMBL" id="DTHG01000072">
    <property type="protein sequence ID" value="HGW92018.1"/>
    <property type="molecule type" value="Genomic_DNA"/>
</dbReference>
<proteinExistence type="inferred from homology"/>
<dbReference type="InterPro" id="IPR003746">
    <property type="entry name" value="DUF167"/>
</dbReference>
<comment type="similarity">
    <text evidence="1">Belongs to the UPF0235 family.</text>
</comment>
<comment type="caution">
    <text evidence="2">The sequence shown here is derived from an EMBL/GenBank/DDBJ whole genome shotgun (WGS) entry which is preliminary data.</text>
</comment>
<dbReference type="Pfam" id="PF02594">
    <property type="entry name" value="DUF167"/>
    <property type="match status" value="1"/>
</dbReference>
<gene>
    <name evidence="2" type="ORF">ENV67_05695</name>
</gene>
<dbReference type="SUPFAM" id="SSF69786">
    <property type="entry name" value="YggU-like"/>
    <property type="match status" value="1"/>
</dbReference>
<accession>A0A7C4UGL6</accession>
<dbReference type="InterPro" id="IPR036591">
    <property type="entry name" value="YggU-like_sf"/>
</dbReference>
<dbReference type="SMART" id="SM01152">
    <property type="entry name" value="DUF167"/>
    <property type="match status" value="1"/>
</dbReference>